<reference evidence="1" key="1">
    <citation type="journal article" date="2021" name="Front. Plant Sci.">
        <title>Chromosome-Scale Genome Assembly for Chinese Sour Jujube and Insights Into Its Genome Evolution and Domestication Signature.</title>
        <authorList>
            <person name="Shen L.-Y."/>
            <person name="Luo H."/>
            <person name="Wang X.-L."/>
            <person name="Wang X.-M."/>
            <person name="Qiu X.-J."/>
            <person name="Liu H."/>
            <person name="Zhou S.-S."/>
            <person name="Jia K.-H."/>
            <person name="Nie S."/>
            <person name="Bao Y.-T."/>
            <person name="Zhang R.-G."/>
            <person name="Yun Q.-Z."/>
            <person name="Chai Y.-H."/>
            <person name="Lu J.-Y."/>
            <person name="Li Y."/>
            <person name="Zhao S.-W."/>
            <person name="Mao J.-F."/>
            <person name="Jia S.-G."/>
            <person name="Mao Y.-M."/>
        </authorList>
    </citation>
    <scope>NUCLEOTIDE SEQUENCE</scope>
    <source>
        <strain evidence="1">AT0</strain>
        <tissue evidence="1">Leaf</tissue>
    </source>
</reference>
<gene>
    <name evidence="1" type="ORF">FEM48_Zijuj08G0187700</name>
</gene>
<sequence length="176" mass="19724">MFLGNSLIFWKSKKLARVSKSSTESEYRAMFAACSEIAWLHGLIVELGFSQSNLTPLHADNTSTIQITTNPVYHEAETARQTWTSLEEQLMPATKEGEALVKNMLMLTKRGSTSLEDYDPRLKNICKNLATIGHPMSDIDKLFQLACGLGTTYQDFRIAMLTKPPYPTFSELVLAL</sequence>
<dbReference type="CDD" id="cd09272">
    <property type="entry name" value="RNase_HI_RT_Ty1"/>
    <property type="match status" value="1"/>
</dbReference>
<dbReference type="AlphaFoldDB" id="A0A978V0R5"/>
<evidence type="ECO:0000313" key="2">
    <source>
        <dbReference type="Proteomes" id="UP000813462"/>
    </source>
</evidence>
<accession>A0A978V0R5</accession>
<dbReference type="Proteomes" id="UP000813462">
    <property type="component" value="Unassembled WGS sequence"/>
</dbReference>
<organism evidence="1 2">
    <name type="scientific">Ziziphus jujuba var. spinosa</name>
    <dbReference type="NCBI Taxonomy" id="714518"/>
    <lineage>
        <taxon>Eukaryota</taxon>
        <taxon>Viridiplantae</taxon>
        <taxon>Streptophyta</taxon>
        <taxon>Embryophyta</taxon>
        <taxon>Tracheophyta</taxon>
        <taxon>Spermatophyta</taxon>
        <taxon>Magnoliopsida</taxon>
        <taxon>eudicotyledons</taxon>
        <taxon>Gunneridae</taxon>
        <taxon>Pentapetalae</taxon>
        <taxon>rosids</taxon>
        <taxon>fabids</taxon>
        <taxon>Rosales</taxon>
        <taxon>Rhamnaceae</taxon>
        <taxon>Paliureae</taxon>
        <taxon>Ziziphus</taxon>
    </lineage>
</organism>
<dbReference type="PANTHER" id="PTHR11439">
    <property type="entry name" value="GAG-POL-RELATED RETROTRANSPOSON"/>
    <property type="match status" value="1"/>
</dbReference>
<dbReference type="EMBL" id="JAEACU010000008">
    <property type="protein sequence ID" value="KAH7520831.1"/>
    <property type="molecule type" value="Genomic_DNA"/>
</dbReference>
<evidence type="ECO:0000313" key="1">
    <source>
        <dbReference type="EMBL" id="KAH7520831.1"/>
    </source>
</evidence>
<dbReference type="PANTHER" id="PTHR11439:SF497">
    <property type="entry name" value="CYSTEINE-RICH RLK (RECEPTOR-LIKE PROTEIN KINASE) 8"/>
    <property type="match status" value="1"/>
</dbReference>
<protein>
    <submittedName>
        <fullName evidence="1">Uncharacterized protein</fullName>
    </submittedName>
</protein>
<comment type="caution">
    <text evidence="1">The sequence shown here is derived from an EMBL/GenBank/DDBJ whole genome shotgun (WGS) entry which is preliminary data.</text>
</comment>
<dbReference type="Pfam" id="PF14223">
    <property type="entry name" value="Retrotran_gag_2"/>
    <property type="match status" value="1"/>
</dbReference>
<name>A0A978V0R5_ZIZJJ</name>
<proteinExistence type="predicted"/>